<keyword evidence="4" id="KW-1185">Reference proteome</keyword>
<evidence type="ECO:0000313" key="4">
    <source>
        <dbReference type="Proteomes" id="UP000235145"/>
    </source>
</evidence>
<dbReference type="EMBL" id="NBSK02000003">
    <property type="protein sequence ID" value="KAJ0219165.1"/>
    <property type="molecule type" value="Genomic_DNA"/>
</dbReference>
<feature type="domain" description="Reverse transcriptase Ty1/copia-type" evidence="2">
    <location>
        <begin position="71"/>
        <end position="199"/>
    </location>
</feature>
<gene>
    <name evidence="3" type="ORF">LSAT_V11C300121660</name>
</gene>
<keyword evidence="1" id="KW-1133">Transmembrane helix</keyword>
<dbReference type="InterPro" id="IPR013103">
    <property type="entry name" value="RVT_2"/>
</dbReference>
<sequence>MIQQSFSKRTTQVKDVFGSTIEGTIDETMSQHQYCFNIKNDPNTFNEVMDSRNVHFWKEVIQDEIDSIMHNNTWVLSYLHPACKALGCKWILKRKMKVDGTIDKYKSKLVVQGFRKNEGIDFFDTYAPVARISTIILLLALVAIHNLLIHQMDVKTAFLNGDLDEEIYMKQPEGFVMLGNKHKLCKLKKSLYCLNQATKHGIKSLMILSCQMVLH</sequence>
<keyword evidence="1" id="KW-0812">Transmembrane</keyword>
<name>A0A9R1WAX9_LACSA</name>
<accession>A0A9R1WAX9</accession>
<evidence type="ECO:0000313" key="3">
    <source>
        <dbReference type="EMBL" id="KAJ0219165.1"/>
    </source>
</evidence>
<organism evidence="3 4">
    <name type="scientific">Lactuca sativa</name>
    <name type="common">Garden lettuce</name>
    <dbReference type="NCBI Taxonomy" id="4236"/>
    <lineage>
        <taxon>Eukaryota</taxon>
        <taxon>Viridiplantae</taxon>
        <taxon>Streptophyta</taxon>
        <taxon>Embryophyta</taxon>
        <taxon>Tracheophyta</taxon>
        <taxon>Spermatophyta</taxon>
        <taxon>Magnoliopsida</taxon>
        <taxon>eudicotyledons</taxon>
        <taxon>Gunneridae</taxon>
        <taxon>Pentapetalae</taxon>
        <taxon>asterids</taxon>
        <taxon>campanulids</taxon>
        <taxon>Asterales</taxon>
        <taxon>Asteraceae</taxon>
        <taxon>Cichorioideae</taxon>
        <taxon>Cichorieae</taxon>
        <taxon>Lactucinae</taxon>
        <taxon>Lactuca</taxon>
    </lineage>
</organism>
<feature type="transmembrane region" description="Helical" evidence="1">
    <location>
        <begin position="129"/>
        <end position="149"/>
    </location>
</feature>
<proteinExistence type="predicted"/>
<keyword evidence="1" id="KW-0472">Membrane</keyword>
<dbReference type="Pfam" id="PF07727">
    <property type="entry name" value="RVT_2"/>
    <property type="match status" value="1"/>
</dbReference>
<comment type="caution">
    <text evidence="3">The sequence shown here is derived from an EMBL/GenBank/DDBJ whole genome shotgun (WGS) entry which is preliminary data.</text>
</comment>
<protein>
    <recommendedName>
        <fullName evidence="2">Reverse transcriptase Ty1/copia-type domain-containing protein</fullName>
    </recommendedName>
</protein>
<reference evidence="3 4" key="1">
    <citation type="journal article" date="2017" name="Nat. Commun.">
        <title>Genome assembly with in vitro proximity ligation data and whole-genome triplication in lettuce.</title>
        <authorList>
            <person name="Reyes-Chin-Wo S."/>
            <person name="Wang Z."/>
            <person name="Yang X."/>
            <person name="Kozik A."/>
            <person name="Arikit S."/>
            <person name="Song C."/>
            <person name="Xia L."/>
            <person name="Froenicke L."/>
            <person name="Lavelle D.O."/>
            <person name="Truco M.J."/>
            <person name="Xia R."/>
            <person name="Zhu S."/>
            <person name="Xu C."/>
            <person name="Xu H."/>
            <person name="Xu X."/>
            <person name="Cox K."/>
            <person name="Korf I."/>
            <person name="Meyers B.C."/>
            <person name="Michelmore R.W."/>
        </authorList>
    </citation>
    <scope>NUCLEOTIDE SEQUENCE [LARGE SCALE GENOMIC DNA]</scope>
    <source>
        <strain evidence="4">cv. Salinas</strain>
        <tissue evidence="3">Seedlings</tissue>
    </source>
</reference>
<dbReference type="Proteomes" id="UP000235145">
    <property type="component" value="Unassembled WGS sequence"/>
</dbReference>
<evidence type="ECO:0000256" key="1">
    <source>
        <dbReference type="SAM" id="Phobius"/>
    </source>
</evidence>
<dbReference type="AlphaFoldDB" id="A0A9R1WAX9"/>
<evidence type="ECO:0000259" key="2">
    <source>
        <dbReference type="Pfam" id="PF07727"/>
    </source>
</evidence>